<dbReference type="SMART" id="SM00091">
    <property type="entry name" value="PAS"/>
    <property type="match status" value="1"/>
</dbReference>
<dbReference type="Gene3D" id="3.30.450.20">
    <property type="entry name" value="PAS domain"/>
    <property type="match status" value="1"/>
</dbReference>
<dbReference type="InterPro" id="IPR013656">
    <property type="entry name" value="PAS_4"/>
</dbReference>
<dbReference type="EMBL" id="JBHRTF010000006">
    <property type="protein sequence ID" value="MFC3116677.1"/>
    <property type="molecule type" value="Genomic_DNA"/>
</dbReference>
<feature type="domain" description="PAS" evidence="1">
    <location>
        <begin position="240"/>
        <end position="313"/>
    </location>
</feature>
<dbReference type="InterPro" id="IPR000014">
    <property type="entry name" value="PAS"/>
</dbReference>
<feature type="domain" description="EAL" evidence="2">
    <location>
        <begin position="547"/>
        <end position="803"/>
    </location>
</feature>
<dbReference type="NCBIfam" id="TIGR00254">
    <property type="entry name" value="GGDEF"/>
    <property type="match status" value="1"/>
</dbReference>
<evidence type="ECO:0000313" key="4">
    <source>
        <dbReference type="EMBL" id="MFC3116677.1"/>
    </source>
</evidence>
<proteinExistence type="predicted"/>
<dbReference type="InterPro" id="IPR052155">
    <property type="entry name" value="Biofilm_reg_signaling"/>
</dbReference>
<dbReference type="InterPro" id="IPR001633">
    <property type="entry name" value="EAL_dom"/>
</dbReference>
<dbReference type="SMART" id="SM00267">
    <property type="entry name" value="GGDEF"/>
    <property type="match status" value="1"/>
</dbReference>
<evidence type="ECO:0000259" key="2">
    <source>
        <dbReference type="PROSITE" id="PS50883"/>
    </source>
</evidence>
<gene>
    <name evidence="4" type="ORF">ACFODX_13980</name>
</gene>
<dbReference type="SUPFAM" id="SSF55073">
    <property type="entry name" value="Nucleotide cyclase"/>
    <property type="match status" value="1"/>
</dbReference>
<dbReference type="Gene3D" id="3.20.20.450">
    <property type="entry name" value="EAL domain"/>
    <property type="match status" value="1"/>
</dbReference>
<evidence type="ECO:0000259" key="3">
    <source>
        <dbReference type="PROSITE" id="PS50887"/>
    </source>
</evidence>
<dbReference type="Pfam" id="PF08448">
    <property type="entry name" value="PAS_4"/>
    <property type="match status" value="1"/>
</dbReference>
<dbReference type="Gene3D" id="3.30.70.270">
    <property type="match status" value="1"/>
</dbReference>
<protein>
    <submittedName>
        <fullName evidence="4">Bifunctional diguanylate cyclase/phosphodiesterase</fullName>
    </submittedName>
</protein>
<dbReference type="PROSITE" id="PS50887">
    <property type="entry name" value="GGDEF"/>
    <property type="match status" value="1"/>
</dbReference>
<organism evidence="4 5">
    <name type="scientific">Cellvibrio fontiphilus</name>
    <dbReference type="NCBI Taxonomy" id="1815559"/>
    <lineage>
        <taxon>Bacteria</taxon>
        <taxon>Pseudomonadati</taxon>
        <taxon>Pseudomonadota</taxon>
        <taxon>Gammaproteobacteria</taxon>
        <taxon>Cellvibrionales</taxon>
        <taxon>Cellvibrionaceae</taxon>
        <taxon>Cellvibrio</taxon>
    </lineage>
</organism>
<dbReference type="PROSITE" id="PS50883">
    <property type="entry name" value="EAL"/>
    <property type="match status" value="1"/>
</dbReference>
<dbReference type="CDD" id="cd01948">
    <property type="entry name" value="EAL"/>
    <property type="match status" value="1"/>
</dbReference>
<dbReference type="NCBIfam" id="TIGR00229">
    <property type="entry name" value="sensory_box"/>
    <property type="match status" value="1"/>
</dbReference>
<dbReference type="PANTHER" id="PTHR44757:SF2">
    <property type="entry name" value="BIOFILM ARCHITECTURE MAINTENANCE PROTEIN MBAA"/>
    <property type="match status" value="1"/>
</dbReference>
<dbReference type="Pfam" id="PF00990">
    <property type="entry name" value="GGDEF"/>
    <property type="match status" value="1"/>
</dbReference>
<reference evidence="5" key="1">
    <citation type="journal article" date="2019" name="Int. J. Syst. Evol. Microbiol.">
        <title>The Global Catalogue of Microorganisms (GCM) 10K type strain sequencing project: providing services to taxonomists for standard genome sequencing and annotation.</title>
        <authorList>
            <consortium name="The Broad Institute Genomics Platform"/>
            <consortium name="The Broad Institute Genome Sequencing Center for Infectious Disease"/>
            <person name="Wu L."/>
            <person name="Ma J."/>
        </authorList>
    </citation>
    <scope>NUCLEOTIDE SEQUENCE [LARGE SCALE GENOMIC DNA]</scope>
    <source>
        <strain evidence="5">KCTC 52237</strain>
    </source>
</reference>
<dbReference type="InterPro" id="IPR029787">
    <property type="entry name" value="Nucleotide_cyclase"/>
</dbReference>
<dbReference type="SUPFAM" id="SSF141868">
    <property type="entry name" value="EAL domain-like"/>
    <property type="match status" value="1"/>
</dbReference>
<dbReference type="InterPro" id="IPR000160">
    <property type="entry name" value="GGDEF_dom"/>
</dbReference>
<dbReference type="InterPro" id="IPR035919">
    <property type="entry name" value="EAL_sf"/>
</dbReference>
<dbReference type="RefSeq" id="WP_378120215.1">
    <property type="nucleotide sequence ID" value="NZ_JBHRTF010000006.1"/>
</dbReference>
<comment type="caution">
    <text evidence="4">The sequence shown here is derived from an EMBL/GenBank/DDBJ whole genome shotgun (WGS) entry which is preliminary data.</text>
</comment>
<dbReference type="SMART" id="SM00052">
    <property type="entry name" value="EAL"/>
    <property type="match status" value="1"/>
</dbReference>
<dbReference type="CDD" id="cd00130">
    <property type="entry name" value="PAS"/>
    <property type="match status" value="1"/>
</dbReference>
<dbReference type="PANTHER" id="PTHR44757">
    <property type="entry name" value="DIGUANYLATE CYCLASE DGCP"/>
    <property type="match status" value="1"/>
</dbReference>
<keyword evidence="5" id="KW-1185">Reference proteome</keyword>
<sequence>MTIEFYKRIAYRLMRASLAIALTLGLIVAVFQVVVDLDNQRQQIDNHVDEIFSVVRNSAQRAVHQLDANLADEVIKGLENYNFITYAAILDDRDQVIADYSSTPPPSDTLWLTRLIAEEIKTYQLDLIYTNGIYEGKLVLSVSNDLGFAPFYDRGITILVSGILRNLSLALVLFALFHFMLTRPLVTIAKRFSLIRPDQTEQKRIDHVDGHQFDELGYIVNDANNFLAALERWQTGLTKSEQQLRLILDTSPNLVFAVDDNYRFIFANTTTEQFYQKPQVDLIGQDYCSVHKNINKEEAKALQLSLDRLDFNDPQGLTVEHSLTSARGDRLVIQMTFIAFHLDGKACVLIVGLDVTQRVKAEERVEYLAYFDTLTDLPNRNLFQNQLKKDVRRANRTHTFGALLFIDFDEFKRINDTIGHSLGDELLLKLSVKIRKLLPESDTLARLGGDEFVISLPDLDKDLEQAKDQAITLTKHLLATINAPVALSNGAEFVVSGSIGIVMYPFEDSDTEVLLRFADTAMYKAKEHGRNGYQLFEESMAAEVHRHVQLESDLREAIKTKQFSMVLQPIVNGLSGNLVAAEALIRWNHPTQGLVSPNDFIPFLENSGMIVDVDYVMVDKACAFLKELMTAGALPADFRITLNLCANTLYQADFVERIVAIVESYGVSERNIEFEITERAALHRLDEVVAKIVTLQRRGATFSLDDFGTGYSSLSYLKRIPINKIKIDKSFIDDLMVNSEDEVLVESIIAIARTMKLAVVAEGVETQMQADWLNRYSDICFQGYLIDRPMTPTACRLKYMPKQSPELQIEK</sequence>
<dbReference type="Proteomes" id="UP001595555">
    <property type="component" value="Unassembled WGS sequence"/>
</dbReference>
<accession>A0ABV7FKC9</accession>
<name>A0ABV7FKC9_9GAMM</name>
<dbReference type="InterPro" id="IPR035965">
    <property type="entry name" value="PAS-like_dom_sf"/>
</dbReference>
<feature type="domain" description="GGDEF" evidence="3">
    <location>
        <begin position="399"/>
        <end position="538"/>
    </location>
</feature>
<dbReference type="InterPro" id="IPR043128">
    <property type="entry name" value="Rev_trsase/Diguanyl_cyclase"/>
</dbReference>
<dbReference type="CDD" id="cd01949">
    <property type="entry name" value="GGDEF"/>
    <property type="match status" value="1"/>
</dbReference>
<dbReference type="PROSITE" id="PS50112">
    <property type="entry name" value="PAS"/>
    <property type="match status" value="1"/>
</dbReference>
<evidence type="ECO:0000313" key="5">
    <source>
        <dbReference type="Proteomes" id="UP001595555"/>
    </source>
</evidence>
<evidence type="ECO:0000259" key="1">
    <source>
        <dbReference type="PROSITE" id="PS50112"/>
    </source>
</evidence>
<dbReference type="Pfam" id="PF00563">
    <property type="entry name" value="EAL"/>
    <property type="match status" value="1"/>
</dbReference>
<dbReference type="SUPFAM" id="SSF55785">
    <property type="entry name" value="PYP-like sensor domain (PAS domain)"/>
    <property type="match status" value="1"/>
</dbReference>